<dbReference type="FunFam" id="3.90.550.50:FF:000004">
    <property type="entry name" value="Hexosyltransferase"/>
    <property type="match status" value="1"/>
</dbReference>
<dbReference type="PROSITE" id="PS51257">
    <property type="entry name" value="PROKAR_LIPOPROTEIN"/>
    <property type="match status" value="1"/>
</dbReference>
<dbReference type="EC" id="2.4.1.-" evidence="10"/>
<evidence type="ECO:0000256" key="6">
    <source>
        <dbReference type="ARBA" id="ARBA00022989"/>
    </source>
</evidence>
<dbReference type="RefSeq" id="XP_028822659.1">
    <property type="nucleotide sequence ID" value="XM_028966826.1"/>
</dbReference>
<keyword evidence="6" id="KW-1133">Transmembrane helix</keyword>
<evidence type="ECO:0000256" key="2">
    <source>
        <dbReference type="ARBA" id="ARBA00009239"/>
    </source>
</evidence>
<proteinExistence type="inferred from homology"/>
<dbReference type="AlphaFoldDB" id="A0AAY4B5R8"/>
<sequence>MRLSSVLALFRPALPLILGLSLGCSLSLLMVSWNQGGTEEPCADEAGDGGLFAGAQVGDSRGKSAEDAGNEDFQPRIVPYHKDPNKVPKKVLRTRYIHTELGIRERLLVGILTSRATLNTLAVAVNRTVAHHFHRTFFFSGLRSTKAPHGMAVVTHGDDRPVWLMYETVRYLHQHHGNEYDWFYLAQDDTYTQAERLTELVEHLSAGKDVYMGRAEEFIGGDERLRYCHGGYGYLLSRSLLARLQPHLDTCRNDILSVRPDEWLGRCIIDYLGLSCVEVHQEMTYHYFELQKNADPDREDSPQFKNAFTVHPVSESSLMYRLHKRFSQIELDWTYAQIQQLQLQINNLSGHTPEGKAGATWPIGVNPPFRPRTRFEVISWEYFTEEHIYSCTDSSPKCELRGADWADMAAILDTAVERLNERYQPLLRFQKRRLLNGYRRFDPARGMEYQLDLALEAFTQKGHSQVIAKRVGLLRPLSTIEIIPMPYVTEATRIQVILPVTVREQDYVSNFLDMYVMNALDTHDNVLLTFLFVYDPFDAQRVSKTDVFASVKAMIAEVEKRYGDVKIPWISVKTEVPSQVKLMDIISKKHPVDTLFFVASVWTEVNVDFLNRCRMNAISNWQVFFPIHFQEFSPALVYRDQQPSAPASSPFSSEGLRDGRFDRHVFDEACFYNADYMAARTKMAADILDNDELLESMDVYEIFVRYSGLHVFRAVEPALVQKYVRRACNPRFSEDIYHRCILSNLEGLGSRAHLAMALFEQEQANST</sequence>
<evidence type="ECO:0000256" key="7">
    <source>
        <dbReference type="ARBA" id="ARBA00023034"/>
    </source>
</evidence>
<evidence type="ECO:0000313" key="11">
    <source>
        <dbReference type="Ensembl" id="ENSDCDP00010016212.1"/>
    </source>
</evidence>
<keyword evidence="8" id="KW-0472">Membrane</keyword>
<evidence type="ECO:0000256" key="1">
    <source>
        <dbReference type="ARBA" id="ARBA00004447"/>
    </source>
</evidence>
<evidence type="ECO:0000256" key="8">
    <source>
        <dbReference type="ARBA" id="ARBA00023136"/>
    </source>
</evidence>
<reference evidence="11" key="3">
    <citation type="submission" date="2025-09" db="UniProtKB">
        <authorList>
            <consortium name="Ensembl"/>
        </authorList>
    </citation>
    <scope>IDENTIFICATION</scope>
</reference>
<dbReference type="InterPro" id="IPR008428">
    <property type="entry name" value="Chond_GalNAc"/>
</dbReference>
<keyword evidence="9" id="KW-0325">Glycoprotein</keyword>
<dbReference type="Proteomes" id="UP000694580">
    <property type="component" value="Chromosome 2"/>
</dbReference>
<evidence type="ECO:0000256" key="10">
    <source>
        <dbReference type="RuleBase" id="RU364016"/>
    </source>
</evidence>
<gene>
    <name evidence="11" type="primary">CHPF2</name>
</gene>
<evidence type="ECO:0000256" key="5">
    <source>
        <dbReference type="ARBA" id="ARBA00022968"/>
    </source>
</evidence>
<comment type="subcellular location">
    <subcellularLocation>
        <location evidence="1 10">Golgi apparatus</location>
        <location evidence="1 10">Golgi stack membrane</location>
        <topology evidence="1 10">Single-pass type II membrane protein</topology>
    </subcellularLocation>
</comment>
<organism evidence="11 12">
    <name type="scientific">Denticeps clupeoides</name>
    <name type="common">denticle herring</name>
    <dbReference type="NCBI Taxonomy" id="299321"/>
    <lineage>
        <taxon>Eukaryota</taxon>
        <taxon>Metazoa</taxon>
        <taxon>Chordata</taxon>
        <taxon>Craniata</taxon>
        <taxon>Vertebrata</taxon>
        <taxon>Euteleostomi</taxon>
        <taxon>Actinopterygii</taxon>
        <taxon>Neopterygii</taxon>
        <taxon>Teleostei</taxon>
        <taxon>Clupei</taxon>
        <taxon>Clupeiformes</taxon>
        <taxon>Denticipitoidei</taxon>
        <taxon>Denticipitidae</taxon>
        <taxon>Denticeps</taxon>
    </lineage>
</organism>
<dbReference type="PANTHER" id="PTHR12369:SF14">
    <property type="entry name" value="CHONDROITIN SULFATE GLUCURONYLTRANSFERASE"/>
    <property type="match status" value="1"/>
</dbReference>
<keyword evidence="3 10" id="KW-0808">Transferase</keyword>
<keyword evidence="12" id="KW-1185">Reference proteome</keyword>
<dbReference type="GO" id="GO:0050510">
    <property type="term" value="F:N-acetylgalactosaminyl-proteoglycan 3-beta-glucuronosyltransferase activity"/>
    <property type="evidence" value="ECO:0007669"/>
    <property type="project" value="UniProtKB-ARBA"/>
</dbReference>
<dbReference type="InterPro" id="IPR051227">
    <property type="entry name" value="CS_glycosyltransferase"/>
</dbReference>
<protein>
    <recommendedName>
        <fullName evidence="10">Hexosyltransferase</fullName>
        <ecNumber evidence="10">2.4.1.-</ecNumber>
    </recommendedName>
</protein>
<dbReference type="GeneTree" id="ENSGT01050000244857"/>
<keyword evidence="4" id="KW-0812">Transmembrane</keyword>
<dbReference type="GO" id="GO:0047238">
    <property type="term" value="F:glucuronosyl-N-acetylgalactosaminyl-proteoglycan 4-beta-N-acetylgalactosaminyltransferase activity"/>
    <property type="evidence" value="ECO:0007669"/>
    <property type="project" value="TreeGrafter"/>
</dbReference>
<dbReference type="GO" id="GO:0032580">
    <property type="term" value="C:Golgi cisterna membrane"/>
    <property type="evidence" value="ECO:0007669"/>
    <property type="project" value="UniProtKB-SubCell"/>
</dbReference>
<evidence type="ECO:0000256" key="4">
    <source>
        <dbReference type="ARBA" id="ARBA00022692"/>
    </source>
</evidence>
<dbReference type="PANTHER" id="PTHR12369">
    <property type="entry name" value="CHONDROITIN SYNTHASE"/>
    <property type="match status" value="1"/>
</dbReference>
<dbReference type="Ensembl" id="ENSDCDT00010017212.1">
    <property type="protein sequence ID" value="ENSDCDP00010016212.1"/>
    <property type="gene ID" value="ENSDCDG00010007475.1"/>
</dbReference>
<evidence type="ECO:0000256" key="3">
    <source>
        <dbReference type="ARBA" id="ARBA00022679"/>
    </source>
</evidence>
<accession>A0AAY4B5R8</accession>
<keyword evidence="7 10" id="KW-0333">Golgi apparatus</keyword>
<reference evidence="11 12" key="1">
    <citation type="submission" date="2020-06" db="EMBL/GenBank/DDBJ databases">
        <authorList>
            <consortium name="Wellcome Sanger Institute Data Sharing"/>
        </authorList>
    </citation>
    <scope>NUCLEOTIDE SEQUENCE [LARGE SCALE GENOMIC DNA]</scope>
</reference>
<keyword evidence="5 10" id="KW-0735">Signal-anchor</keyword>
<reference evidence="11" key="2">
    <citation type="submission" date="2025-08" db="UniProtKB">
        <authorList>
            <consortium name="Ensembl"/>
        </authorList>
    </citation>
    <scope>IDENTIFICATION</scope>
</reference>
<dbReference type="GeneID" id="114776626"/>
<dbReference type="Gene3D" id="3.90.550.50">
    <property type="match status" value="1"/>
</dbReference>
<name>A0AAY4B5R8_9TELE</name>
<evidence type="ECO:0000313" key="12">
    <source>
        <dbReference type="Proteomes" id="UP000694580"/>
    </source>
</evidence>
<comment type="similarity">
    <text evidence="2 10">Belongs to the chondroitin N-acetylgalactosaminyltransferase family.</text>
</comment>
<evidence type="ECO:0000256" key="9">
    <source>
        <dbReference type="ARBA" id="ARBA00023180"/>
    </source>
</evidence>
<dbReference type="Pfam" id="PF05679">
    <property type="entry name" value="CHGN"/>
    <property type="match status" value="1"/>
</dbReference>